<dbReference type="RefSeq" id="WP_106289808.1">
    <property type="nucleotide sequence ID" value="NZ_CAWNTC010000119.1"/>
</dbReference>
<dbReference type="Gene3D" id="3.40.50.2300">
    <property type="match status" value="1"/>
</dbReference>
<dbReference type="InterPro" id="IPR016032">
    <property type="entry name" value="Sig_transdc_resp-reg_C-effctor"/>
</dbReference>
<keyword evidence="8" id="KW-1185">Reference proteome</keyword>
<keyword evidence="1" id="KW-0805">Transcription regulation</keyword>
<dbReference type="GO" id="GO:0003677">
    <property type="term" value="F:DNA binding"/>
    <property type="evidence" value="ECO:0007669"/>
    <property type="project" value="UniProtKB-KW"/>
</dbReference>
<dbReference type="EMBL" id="PVWJ01000091">
    <property type="protein sequence ID" value="PSB01737.1"/>
    <property type="molecule type" value="Genomic_DNA"/>
</dbReference>
<dbReference type="PANTHER" id="PTHR43214:SF41">
    <property type="entry name" value="NITRATE_NITRITE RESPONSE REGULATOR PROTEIN NARP"/>
    <property type="match status" value="1"/>
</dbReference>
<gene>
    <name evidence="7" type="ORF">C7B64_16790</name>
</gene>
<evidence type="ECO:0000259" key="6">
    <source>
        <dbReference type="PROSITE" id="PS50110"/>
    </source>
</evidence>
<dbReference type="OrthoDB" id="3821207at2"/>
<feature type="modified residue" description="4-aspartylphosphate" evidence="4">
    <location>
        <position position="53"/>
    </location>
</feature>
<protein>
    <submittedName>
        <fullName evidence="7">DNA-binding response regulator</fullName>
    </submittedName>
</protein>
<comment type="caution">
    <text evidence="7">The sequence shown here is derived from an EMBL/GenBank/DDBJ whole genome shotgun (WGS) entry which is preliminary data.</text>
</comment>
<accession>A0A2T1C0P4</accession>
<evidence type="ECO:0000256" key="2">
    <source>
        <dbReference type="ARBA" id="ARBA00023125"/>
    </source>
</evidence>
<dbReference type="GO" id="GO:0000160">
    <property type="term" value="P:phosphorelay signal transduction system"/>
    <property type="evidence" value="ECO:0007669"/>
    <property type="project" value="InterPro"/>
</dbReference>
<dbReference type="InterPro" id="IPR036388">
    <property type="entry name" value="WH-like_DNA-bd_sf"/>
</dbReference>
<dbReference type="Pfam" id="PF00072">
    <property type="entry name" value="Response_reg"/>
    <property type="match status" value="1"/>
</dbReference>
<dbReference type="Proteomes" id="UP000238762">
    <property type="component" value="Unassembled WGS sequence"/>
</dbReference>
<name>A0A2T1C0P4_9CYAN</name>
<dbReference type="SUPFAM" id="SSF52172">
    <property type="entry name" value="CheY-like"/>
    <property type="match status" value="1"/>
</dbReference>
<dbReference type="InterPro" id="IPR011006">
    <property type="entry name" value="CheY-like_superfamily"/>
</dbReference>
<dbReference type="PRINTS" id="PR00038">
    <property type="entry name" value="HTHLUXR"/>
</dbReference>
<dbReference type="PROSITE" id="PS50043">
    <property type="entry name" value="HTH_LUXR_2"/>
    <property type="match status" value="1"/>
</dbReference>
<dbReference type="InterPro" id="IPR001789">
    <property type="entry name" value="Sig_transdc_resp-reg_receiver"/>
</dbReference>
<organism evidence="7 8">
    <name type="scientific">Merismopedia glauca CCAP 1448/3</name>
    <dbReference type="NCBI Taxonomy" id="1296344"/>
    <lineage>
        <taxon>Bacteria</taxon>
        <taxon>Bacillati</taxon>
        <taxon>Cyanobacteriota</taxon>
        <taxon>Cyanophyceae</taxon>
        <taxon>Synechococcales</taxon>
        <taxon>Merismopediaceae</taxon>
        <taxon>Merismopedia</taxon>
    </lineage>
</organism>
<dbReference type="Pfam" id="PF00196">
    <property type="entry name" value="GerE"/>
    <property type="match status" value="1"/>
</dbReference>
<dbReference type="PROSITE" id="PS50110">
    <property type="entry name" value="RESPONSE_REGULATORY"/>
    <property type="match status" value="1"/>
</dbReference>
<keyword evidence="4" id="KW-0597">Phosphoprotein</keyword>
<reference evidence="7 8" key="1">
    <citation type="submission" date="2018-02" db="EMBL/GenBank/DDBJ databases">
        <authorList>
            <person name="Cohen D.B."/>
            <person name="Kent A.D."/>
        </authorList>
    </citation>
    <scope>NUCLEOTIDE SEQUENCE [LARGE SCALE GENOMIC DNA]</scope>
    <source>
        <strain evidence="7 8">CCAP 1448/3</strain>
    </source>
</reference>
<dbReference type="Gene3D" id="1.10.10.10">
    <property type="entry name" value="Winged helix-like DNA-binding domain superfamily/Winged helix DNA-binding domain"/>
    <property type="match status" value="1"/>
</dbReference>
<evidence type="ECO:0000259" key="5">
    <source>
        <dbReference type="PROSITE" id="PS50043"/>
    </source>
</evidence>
<evidence type="ECO:0000256" key="1">
    <source>
        <dbReference type="ARBA" id="ARBA00023015"/>
    </source>
</evidence>
<evidence type="ECO:0000256" key="4">
    <source>
        <dbReference type="PROSITE-ProRule" id="PRU00169"/>
    </source>
</evidence>
<keyword evidence="2 7" id="KW-0238">DNA-binding</keyword>
<feature type="domain" description="Response regulatory" evidence="6">
    <location>
        <begin position="4"/>
        <end position="120"/>
    </location>
</feature>
<dbReference type="SUPFAM" id="SSF46894">
    <property type="entry name" value="C-terminal effector domain of the bipartite response regulators"/>
    <property type="match status" value="1"/>
</dbReference>
<sequence length="224" mass="25787">MSLLILVADDNLGTRMSISEYLEFSGYSVISVEDGQQAFYAVEKYHPHVLITDISMPLMDGYELVQRLRQEPVYRLLPIIFLTERSSMEERIRGYQLGCDFYLPKPFGLNELGAMIRNLLERTQLIESAWRSRLQPMIESSNESDRDKIGKYLPSSPKNSINLTEREQEVLKLVTKGLSNTEIGSQLYLSPRTVEKHVSSLLRKIEGNNRAELVRFALENRIID</sequence>
<dbReference type="PANTHER" id="PTHR43214">
    <property type="entry name" value="TWO-COMPONENT RESPONSE REGULATOR"/>
    <property type="match status" value="1"/>
</dbReference>
<dbReference type="InterPro" id="IPR000792">
    <property type="entry name" value="Tscrpt_reg_LuxR_C"/>
</dbReference>
<evidence type="ECO:0000256" key="3">
    <source>
        <dbReference type="ARBA" id="ARBA00023163"/>
    </source>
</evidence>
<dbReference type="CDD" id="cd06170">
    <property type="entry name" value="LuxR_C_like"/>
    <property type="match status" value="1"/>
</dbReference>
<proteinExistence type="predicted"/>
<keyword evidence="3" id="KW-0804">Transcription</keyword>
<dbReference type="PROSITE" id="PS00622">
    <property type="entry name" value="HTH_LUXR_1"/>
    <property type="match status" value="1"/>
</dbReference>
<dbReference type="AlphaFoldDB" id="A0A2T1C0P4"/>
<evidence type="ECO:0000313" key="7">
    <source>
        <dbReference type="EMBL" id="PSB01737.1"/>
    </source>
</evidence>
<evidence type="ECO:0000313" key="8">
    <source>
        <dbReference type="Proteomes" id="UP000238762"/>
    </source>
</evidence>
<dbReference type="SMART" id="SM00448">
    <property type="entry name" value="REC"/>
    <property type="match status" value="1"/>
</dbReference>
<dbReference type="SMART" id="SM00421">
    <property type="entry name" value="HTH_LUXR"/>
    <property type="match status" value="1"/>
</dbReference>
<feature type="domain" description="HTH luxR-type" evidence="5">
    <location>
        <begin position="156"/>
        <end position="221"/>
    </location>
</feature>
<reference evidence="7 8" key="2">
    <citation type="submission" date="2018-03" db="EMBL/GenBank/DDBJ databases">
        <title>The ancient ancestry and fast evolution of plastids.</title>
        <authorList>
            <person name="Moore K.R."/>
            <person name="Magnabosco C."/>
            <person name="Momper L."/>
            <person name="Gold D.A."/>
            <person name="Bosak T."/>
            <person name="Fournier G.P."/>
        </authorList>
    </citation>
    <scope>NUCLEOTIDE SEQUENCE [LARGE SCALE GENOMIC DNA]</scope>
    <source>
        <strain evidence="7 8">CCAP 1448/3</strain>
    </source>
</reference>
<dbReference type="InterPro" id="IPR039420">
    <property type="entry name" value="WalR-like"/>
</dbReference>
<dbReference type="GO" id="GO:0006355">
    <property type="term" value="P:regulation of DNA-templated transcription"/>
    <property type="evidence" value="ECO:0007669"/>
    <property type="project" value="InterPro"/>
</dbReference>